<keyword evidence="2" id="KW-1185">Reference proteome</keyword>
<sequence>MYVDTGDDKRLLGRSMLSSCIYYLTYLTYLPYVSFYSNVVSGLQRQTRHHHRRLQAKRHRLRNSLRRSQSRHCYKTPFQPHRVTQQECPSLTISRSSSTTTPPPPPYPQCRPSAPSASLSPSPRRTQARQLQPLPRFRNPRAFPGRAVDIIINNAGAATFQSNASQPALDPVDLDPADLDTLFHPNVRGPRLLIRAALPHLSAPGGCIVNVAV</sequence>
<organism evidence="1 2">
    <name type="scientific">Zalaria obscura</name>
    <dbReference type="NCBI Taxonomy" id="2024903"/>
    <lineage>
        <taxon>Eukaryota</taxon>
        <taxon>Fungi</taxon>
        <taxon>Dikarya</taxon>
        <taxon>Ascomycota</taxon>
        <taxon>Pezizomycotina</taxon>
        <taxon>Dothideomycetes</taxon>
        <taxon>Dothideomycetidae</taxon>
        <taxon>Dothideales</taxon>
        <taxon>Zalariaceae</taxon>
        <taxon>Zalaria</taxon>
    </lineage>
</organism>
<protein>
    <submittedName>
        <fullName evidence="1">Uncharacterized protein</fullName>
    </submittedName>
</protein>
<name>A0ACC3SI04_9PEZI</name>
<dbReference type="EMBL" id="JAMKPW020000010">
    <property type="protein sequence ID" value="KAK8214737.1"/>
    <property type="molecule type" value="Genomic_DNA"/>
</dbReference>
<evidence type="ECO:0000313" key="1">
    <source>
        <dbReference type="EMBL" id="KAK8214737.1"/>
    </source>
</evidence>
<comment type="caution">
    <text evidence="1">The sequence shown here is derived from an EMBL/GenBank/DDBJ whole genome shotgun (WGS) entry which is preliminary data.</text>
</comment>
<accession>A0ACC3SI04</accession>
<gene>
    <name evidence="1" type="ORF">M8818_002318</name>
</gene>
<evidence type="ECO:0000313" key="2">
    <source>
        <dbReference type="Proteomes" id="UP001320706"/>
    </source>
</evidence>
<reference evidence="1" key="1">
    <citation type="submission" date="2024-02" db="EMBL/GenBank/DDBJ databases">
        <title>Metagenome Assembled Genome of Zalaria obscura JY119.</title>
        <authorList>
            <person name="Vighnesh L."/>
            <person name="Jagadeeshwari U."/>
            <person name="Venkata Ramana C."/>
            <person name="Sasikala C."/>
        </authorList>
    </citation>
    <scope>NUCLEOTIDE SEQUENCE</scope>
    <source>
        <strain evidence="1">JY119</strain>
    </source>
</reference>
<proteinExistence type="predicted"/>
<dbReference type="Proteomes" id="UP001320706">
    <property type="component" value="Unassembled WGS sequence"/>
</dbReference>